<keyword evidence="3" id="KW-1185">Reference proteome</keyword>
<sequence>MSWARGSSRSRKKKGSPALGAPTVIYPQLEGGNPFEPGTKNYKKLLDIRRRLYEVSSKRPCGFTISAPDPFSPDNFRGASKFNAFVPDKTLFPGPRLKESKIACPPSQDGMHAFCFKVCE</sequence>
<evidence type="ECO:0000256" key="1">
    <source>
        <dbReference type="SAM" id="MobiDB-lite"/>
    </source>
</evidence>
<organism evidence="2 3">
    <name type="scientific">Rosa chinensis</name>
    <name type="common">China rose</name>
    <dbReference type="NCBI Taxonomy" id="74649"/>
    <lineage>
        <taxon>Eukaryota</taxon>
        <taxon>Viridiplantae</taxon>
        <taxon>Streptophyta</taxon>
        <taxon>Embryophyta</taxon>
        <taxon>Tracheophyta</taxon>
        <taxon>Spermatophyta</taxon>
        <taxon>Magnoliopsida</taxon>
        <taxon>eudicotyledons</taxon>
        <taxon>Gunneridae</taxon>
        <taxon>Pentapetalae</taxon>
        <taxon>rosids</taxon>
        <taxon>fabids</taxon>
        <taxon>Rosales</taxon>
        <taxon>Rosaceae</taxon>
        <taxon>Rosoideae</taxon>
        <taxon>Rosoideae incertae sedis</taxon>
        <taxon>Rosa</taxon>
    </lineage>
</organism>
<comment type="caution">
    <text evidence="2">The sequence shown here is derived from an EMBL/GenBank/DDBJ whole genome shotgun (WGS) entry which is preliminary data.</text>
</comment>
<reference evidence="2 3" key="1">
    <citation type="journal article" date="2018" name="Nat. Genet.">
        <title>The Rosa genome provides new insights in the design of modern roses.</title>
        <authorList>
            <person name="Bendahmane M."/>
        </authorList>
    </citation>
    <scope>NUCLEOTIDE SEQUENCE [LARGE SCALE GENOMIC DNA]</scope>
    <source>
        <strain evidence="3">cv. Old Blush</strain>
    </source>
</reference>
<dbReference type="Proteomes" id="UP000238479">
    <property type="component" value="Chromosome 6"/>
</dbReference>
<evidence type="ECO:0000313" key="3">
    <source>
        <dbReference type="Proteomes" id="UP000238479"/>
    </source>
</evidence>
<proteinExistence type="predicted"/>
<gene>
    <name evidence="2" type="ORF">RchiOBHm_Chr6g0284961</name>
</gene>
<name>A0A2P6PUE3_ROSCH</name>
<accession>A0A2P6PUE3</accession>
<dbReference type="EMBL" id="PDCK01000044">
    <property type="protein sequence ID" value="PRQ25558.1"/>
    <property type="molecule type" value="Genomic_DNA"/>
</dbReference>
<evidence type="ECO:0000313" key="2">
    <source>
        <dbReference type="EMBL" id="PRQ25558.1"/>
    </source>
</evidence>
<dbReference type="Gramene" id="PRQ25558">
    <property type="protein sequence ID" value="PRQ25558"/>
    <property type="gene ID" value="RchiOBHm_Chr6g0284961"/>
</dbReference>
<protein>
    <submittedName>
        <fullName evidence="2">Uncharacterized protein</fullName>
    </submittedName>
</protein>
<feature type="region of interest" description="Disordered" evidence="1">
    <location>
        <begin position="1"/>
        <end position="24"/>
    </location>
</feature>
<dbReference type="AlphaFoldDB" id="A0A2P6PUE3"/>